<dbReference type="SUPFAM" id="SSF54631">
    <property type="entry name" value="CBS-domain pair"/>
    <property type="match status" value="1"/>
</dbReference>
<keyword evidence="3" id="KW-1185">Reference proteome</keyword>
<dbReference type="EMBL" id="RQVQ01000021">
    <property type="protein sequence ID" value="RRJ89920.1"/>
    <property type="molecule type" value="Genomic_DNA"/>
</dbReference>
<evidence type="ECO:0000313" key="3">
    <source>
        <dbReference type="Proteomes" id="UP000275719"/>
    </source>
</evidence>
<comment type="caution">
    <text evidence="2">The sequence shown here is derived from an EMBL/GenBank/DDBJ whole genome shotgun (WGS) entry which is preliminary data.</text>
</comment>
<feature type="domain" description="CBS" evidence="1">
    <location>
        <begin position="10"/>
        <end position="52"/>
    </location>
</feature>
<dbReference type="OrthoDB" id="1523762at2"/>
<feature type="domain" description="CBS" evidence="1">
    <location>
        <begin position="71"/>
        <end position="114"/>
    </location>
</feature>
<dbReference type="Proteomes" id="UP000275719">
    <property type="component" value="Unassembled WGS sequence"/>
</dbReference>
<evidence type="ECO:0000259" key="1">
    <source>
        <dbReference type="Pfam" id="PF00571"/>
    </source>
</evidence>
<proteinExistence type="predicted"/>
<dbReference type="InterPro" id="IPR046342">
    <property type="entry name" value="CBS_dom_sf"/>
</dbReference>
<dbReference type="AlphaFoldDB" id="A0A3P3W4P4"/>
<gene>
    <name evidence="2" type="ORF">EG240_10385</name>
</gene>
<dbReference type="RefSeq" id="WP_125019335.1">
    <property type="nucleotide sequence ID" value="NZ_RQVQ01000021.1"/>
</dbReference>
<dbReference type="Pfam" id="PF00571">
    <property type="entry name" value="CBS"/>
    <property type="match status" value="2"/>
</dbReference>
<dbReference type="Gene3D" id="3.10.580.10">
    <property type="entry name" value="CBS-domain"/>
    <property type="match status" value="1"/>
</dbReference>
<sequence length="219" mass="25545">MISLQEFIIRKNKYFDLETSFSDVVDVLINKNLTHFPVVENGIFLGNISLDDAETFTQNNPIEDARALFEIFFVRETSFWFEVLELFSKHQTNIIPVLDKNNKVVGYYLFDDVIPFFNETPFLKEIGTTVIIEKDIYSYSISQVSQIFEINNSKILGIIISEVEGNIAQIIIKATSININEIIQSLRRYEYNIISEHIEDQFLSDLKDRSDYLDKYLNI</sequence>
<reference evidence="2 3" key="1">
    <citation type="submission" date="2018-11" db="EMBL/GenBank/DDBJ databases">
        <title>Flavobacterium sp. nov., YIM 102701-2 draft genome.</title>
        <authorList>
            <person name="Li G."/>
            <person name="Jiang Y."/>
        </authorList>
    </citation>
    <scope>NUCLEOTIDE SEQUENCE [LARGE SCALE GENOMIC DNA]</scope>
    <source>
        <strain evidence="2 3">YIM 102701-2</strain>
    </source>
</reference>
<name>A0A3P3W4P4_9FLAO</name>
<evidence type="ECO:0000313" key="2">
    <source>
        <dbReference type="EMBL" id="RRJ89920.1"/>
    </source>
</evidence>
<dbReference type="InterPro" id="IPR000644">
    <property type="entry name" value="CBS_dom"/>
</dbReference>
<accession>A0A3P3W4P4</accession>
<protein>
    <submittedName>
        <fullName evidence="2">CBS domain-containing protein</fullName>
    </submittedName>
</protein>
<organism evidence="2 3">
    <name type="scientific">Paenimyroides tangerinum</name>
    <dbReference type="NCBI Taxonomy" id="2488728"/>
    <lineage>
        <taxon>Bacteria</taxon>
        <taxon>Pseudomonadati</taxon>
        <taxon>Bacteroidota</taxon>
        <taxon>Flavobacteriia</taxon>
        <taxon>Flavobacteriales</taxon>
        <taxon>Flavobacteriaceae</taxon>
        <taxon>Paenimyroides</taxon>
    </lineage>
</organism>